<evidence type="ECO:0000313" key="10">
    <source>
        <dbReference type="EMBL" id="TVO69011.1"/>
    </source>
</evidence>
<proteinExistence type="inferred from homology"/>
<keyword evidence="6 9" id="KW-0489">Methyltransferase</keyword>
<feature type="binding site" evidence="9">
    <location>
        <position position="10"/>
    </location>
    <ligand>
        <name>S-adenosyl-L-methionine</name>
        <dbReference type="ChEBI" id="CHEBI:59789"/>
    </ligand>
</feature>
<sequence length="220" mass="25504">MEKQFWHDRWESNQIGFHQDEINSHLQTYWSKLDLPKGACVFVPLCGKSRDMLWLLEQGYSVLGIEISPIAVADFFRENNLQAEITTKKGFQRWSCDELVILCGDFFSLSSEEVMACHAIYDRASLIAMPPAMRPAYAEKILQLFPAKRPTLLITMEYPQDEMKGPPFSVTDNEVRNFYADSFQISTLLTEDILEKNTRFKQRGITRLHEIIYLLDPLAE</sequence>
<dbReference type="PANTHER" id="PTHR10259:SF11">
    <property type="entry name" value="THIOPURINE S-METHYLTRANSFERASE"/>
    <property type="match status" value="1"/>
</dbReference>
<comment type="subcellular location">
    <subcellularLocation>
        <location evidence="2 9">Cytoplasm</location>
    </subcellularLocation>
</comment>
<evidence type="ECO:0000256" key="3">
    <source>
        <dbReference type="ARBA" id="ARBA00008145"/>
    </source>
</evidence>
<dbReference type="PROSITE" id="PS51585">
    <property type="entry name" value="SAM_MT_TPMT"/>
    <property type="match status" value="1"/>
</dbReference>
<evidence type="ECO:0000256" key="2">
    <source>
        <dbReference type="ARBA" id="ARBA00004496"/>
    </source>
</evidence>
<dbReference type="AlphaFoldDB" id="A0A558DIS2"/>
<gene>
    <name evidence="9" type="primary">tpm</name>
    <name evidence="10" type="ORF">FHP88_18125</name>
</gene>
<reference evidence="10 11" key="1">
    <citation type="submission" date="2019-07" db="EMBL/GenBank/DDBJ databases">
        <title>The pathways for chlorine oxyanion respiration interact through the shared metabolite chlorate.</title>
        <authorList>
            <person name="Barnum T.P."/>
            <person name="Cheng Y."/>
            <person name="Hill K.A."/>
            <person name="Lucas L.N."/>
            <person name="Carlson H.K."/>
            <person name="Coates J.D."/>
        </authorList>
    </citation>
    <scope>NUCLEOTIDE SEQUENCE [LARGE SCALE GENOMIC DNA]</scope>
    <source>
        <strain evidence="10 11">BK-1</strain>
    </source>
</reference>
<organism evidence="10 11">
    <name type="scientific">Sedimenticola selenatireducens</name>
    <dbReference type="NCBI Taxonomy" id="191960"/>
    <lineage>
        <taxon>Bacteria</taxon>
        <taxon>Pseudomonadati</taxon>
        <taxon>Pseudomonadota</taxon>
        <taxon>Gammaproteobacteria</taxon>
        <taxon>Chromatiales</taxon>
        <taxon>Sedimenticolaceae</taxon>
        <taxon>Sedimenticola</taxon>
    </lineage>
</organism>
<dbReference type="InterPro" id="IPR029063">
    <property type="entry name" value="SAM-dependent_MTases_sf"/>
</dbReference>
<dbReference type="PIRSF" id="PIRSF023956">
    <property type="entry name" value="Thiopurine_S-methyltransferase"/>
    <property type="match status" value="1"/>
</dbReference>
<keyword evidence="7 9" id="KW-0808">Transferase</keyword>
<dbReference type="FunFam" id="3.40.50.150:FF:000101">
    <property type="entry name" value="Thiopurine S-methyltransferase"/>
    <property type="match status" value="1"/>
</dbReference>
<dbReference type="Gene3D" id="3.40.50.150">
    <property type="entry name" value="Vaccinia Virus protein VP39"/>
    <property type="match status" value="1"/>
</dbReference>
<evidence type="ECO:0000256" key="9">
    <source>
        <dbReference type="HAMAP-Rule" id="MF_00812"/>
    </source>
</evidence>
<protein>
    <recommendedName>
        <fullName evidence="4 9">Thiopurine S-methyltransferase</fullName>
        <ecNumber evidence="4 9">2.1.1.67</ecNumber>
    </recommendedName>
    <alternativeName>
        <fullName evidence="9">Thiopurine methyltransferase</fullName>
    </alternativeName>
</protein>
<dbReference type="EMBL" id="VMNH01000032">
    <property type="protein sequence ID" value="TVO69011.1"/>
    <property type="molecule type" value="Genomic_DNA"/>
</dbReference>
<comment type="caution">
    <text evidence="10">The sequence shown here is derived from an EMBL/GenBank/DDBJ whole genome shotgun (WGS) entry which is preliminary data.</text>
</comment>
<evidence type="ECO:0000256" key="6">
    <source>
        <dbReference type="ARBA" id="ARBA00022603"/>
    </source>
</evidence>
<feature type="binding site" evidence="9">
    <location>
        <position position="45"/>
    </location>
    <ligand>
        <name>S-adenosyl-L-methionine</name>
        <dbReference type="ChEBI" id="CHEBI:59789"/>
    </ligand>
</feature>
<evidence type="ECO:0000256" key="1">
    <source>
        <dbReference type="ARBA" id="ARBA00000903"/>
    </source>
</evidence>
<dbReference type="EC" id="2.1.1.67" evidence="4 9"/>
<accession>A0A558DIS2</accession>
<dbReference type="GO" id="GO:0008119">
    <property type="term" value="F:thiopurine S-methyltransferase activity"/>
    <property type="evidence" value="ECO:0007669"/>
    <property type="project" value="UniProtKB-UniRule"/>
</dbReference>
<keyword evidence="5 9" id="KW-0963">Cytoplasm</keyword>
<evidence type="ECO:0000256" key="8">
    <source>
        <dbReference type="ARBA" id="ARBA00022691"/>
    </source>
</evidence>
<dbReference type="OrthoDB" id="9778208at2"/>
<dbReference type="GO" id="GO:0010038">
    <property type="term" value="P:response to metal ion"/>
    <property type="evidence" value="ECO:0007669"/>
    <property type="project" value="InterPro"/>
</dbReference>
<keyword evidence="11" id="KW-1185">Reference proteome</keyword>
<evidence type="ECO:0000256" key="7">
    <source>
        <dbReference type="ARBA" id="ARBA00022679"/>
    </source>
</evidence>
<dbReference type="Pfam" id="PF05724">
    <property type="entry name" value="TPMT"/>
    <property type="match status" value="1"/>
</dbReference>
<dbReference type="NCBIfam" id="NF009732">
    <property type="entry name" value="PRK13255.1"/>
    <property type="match status" value="1"/>
</dbReference>
<dbReference type="InterPro" id="IPR008854">
    <property type="entry name" value="TPMT"/>
</dbReference>
<evidence type="ECO:0000313" key="11">
    <source>
        <dbReference type="Proteomes" id="UP000316649"/>
    </source>
</evidence>
<dbReference type="NCBIfam" id="TIGR03840">
    <property type="entry name" value="TMPT_Se_Te"/>
    <property type="match status" value="1"/>
</dbReference>
<name>A0A558DIS2_9GAMM</name>
<dbReference type="PANTHER" id="PTHR10259">
    <property type="entry name" value="THIOPURINE S-METHYLTRANSFERASE"/>
    <property type="match status" value="1"/>
</dbReference>
<dbReference type="SUPFAM" id="SSF53335">
    <property type="entry name" value="S-adenosyl-L-methionine-dependent methyltransferases"/>
    <property type="match status" value="1"/>
</dbReference>
<dbReference type="InterPro" id="IPR025835">
    <property type="entry name" value="Thiopurine_S-MeTrfase"/>
</dbReference>
<dbReference type="GO" id="GO:0032259">
    <property type="term" value="P:methylation"/>
    <property type="evidence" value="ECO:0007669"/>
    <property type="project" value="UniProtKB-KW"/>
</dbReference>
<feature type="binding site" evidence="9">
    <location>
        <position position="123"/>
    </location>
    <ligand>
        <name>S-adenosyl-L-methionine</name>
        <dbReference type="ChEBI" id="CHEBI:59789"/>
    </ligand>
</feature>
<dbReference type="RefSeq" id="WP_144360521.1">
    <property type="nucleotide sequence ID" value="NZ_VMNH01000032.1"/>
</dbReference>
<dbReference type="Proteomes" id="UP000316649">
    <property type="component" value="Unassembled WGS sequence"/>
</dbReference>
<comment type="catalytic activity">
    <reaction evidence="1 9">
        <text>S-adenosyl-L-methionine + a thiopurine = S-adenosyl-L-homocysteine + a thiopurine S-methylether.</text>
        <dbReference type="EC" id="2.1.1.67"/>
    </reaction>
</comment>
<evidence type="ECO:0000256" key="5">
    <source>
        <dbReference type="ARBA" id="ARBA00022490"/>
    </source>
</evidence>
<comment type="similarity">
    <text evidence="3 9">Belongs to the class I-like SAM-binding methyltransferase superfamily. TPMT family.</text>
</comment>
<dbReference type="InterPro" id="IPR022474">
    <property type="entry name" value="Thiopur_S-MeTfrase_Se/Te_detox"/>
</dbReference>
<feature type="binding site" evidence="9">
    <location>
        <position position="66"/>
    </location>
    <ligand>
        <name>S-adenosyl-L-methionine</name>
        <dbReference type="ChEBI" id="CHEBI:59789"/>
    </ligand>
</feature>
<dbReference type="HAMAP" id="MF_00812">
    <property type="entry name" value="Thiopur_methtran"/>
    <property type="match status" value="1"/>
</dbReference>
<keyword evidence="8 9" id="KW-0949">S-adenosyl-L-methionine</keyword>
<dbReference type="GO" id="GO:0005737">
    <property type="term" value="C:cytoplasm"/>
    <property type="evidence" value="ECO:0007669"/>
    <property type="project" value="UniProtKB-SubCell"/>
</dbReference>
<evidence type="ECO:0000256" key="4">
    <source>
        <dbReference type="ARBA" id="ARBA00011905"/>
    </source>
</evidence>